<comment type="function">
    <text evidence="11">May play a role in anterograde transport of membrane proteins from the endoplasmic reticulum to the Golgi.</text>
</comment>
<organism evidence="13 14">
    <name type="scientific">Corchorus olitorius</name>
    <dbReference type="NCBI Taxonomy" id="93759"/>
    <lineage>
        <taxon>Eukaryota</taxon>
        <taxon>Viridiplantae</taxon>
        <taxon>Streptophyta</taxon>
        <taxon>Embryophyta</taxon>
        <taxon>Tracheophyta</taxon>
        <taxon>Spermatophyta</taxon>
        <taxon>Magnoliopsida</taxon>
        <taxon>eudicotyledons</taxon>
        <taxon>Gunneridae</taxon>
        <taxon>Pentapetalae</taxon>
        <taxon>rosids</taxon>
        <taxon>malvids</taxon>
        <taxon>Malvales</taxon>
        <taxon>Malvaceae</taxon>
        <taxon>Grewioideae</taxon>
        <taxon>Apeibeae</taxon>
        <taxon>Corchorus</taxon>
    </lineage>
</organism>
<keyword evidence="5" id="KW-0053">Apoptosis</keyword>
<evidence type="ECO:0000256" key="1">
    <source>
        <dbReference type="ARBA" id="ARBA00004477"/>
    </source>
</evidence>
<evidence type="ECO:0000256" key="6">
    <source>
        <dbReference type="ARBA" id="ARBA00022824"/>
    </source>
</evidence>
<keyword evidence="9" id="KW-0175">Coiled coil</keyword>
<feature type="region of interest" description="Disordered" evidence="12">
    <location>
        <begin position="1"/>
        <end position="23"/>
    </location>
</feature>
<accession>A0A1R3H3L1</accession>
<keyword evidence="8" id="KW-1133">Transmembrane helix</keyword>
<keyword evidence="14" id="KW-1185">Reference proteome</keyword>
<dbReference type="EMBL" id="AWUE01020873">
    <property type="protein sequence ID" value="OMO64830.1"/>
    <property type="molecule type" value="Genomic_DNA"/>
</dbReference>
<evidence type="ECO:0000313" key="14">
    <source>
        <dbReference type="Proteomes" id="UP000187203"/>
    </source>
</evidence>
<comment type="caution">
    <text evidence="13">The sequence shown here is derived from an EMBL/GenBank/DDBJ whole genome shotgun (WGS) entry which is preliminary data.</text>
</comment>
<evidence type="ECO:0000256" key="5">
    <source>
        <dbReference type="ARBA" id="ARBA00022703"/>
    </source>
</evidence>
<evidence type="ECO:0000256" key="2">
    <source>
        <dbReference type="ARBA" id="ARBA00007956"/>
    </source>
</evidence>
<keyword evidence="3 11" id="KW-0813">Transport</keyword>
<dbReference type="GO" id="GO:0070973">
    <property type="term" value="P:protein localization to endoplasmic reticulum exit site"/>
    <property type="evidence" value="ECO:0007669"/>
    <property type="project" value="UniProtKB-UniRule"/>
</dbReference>
<evidence type="ECO:0000256" key="8">
    <source>
        <dbReference type="ARBA" id="ARBA00022989"/>
    </source>
</evidence>
<evidence type="ECO:0000256" key="9">
    <source>
        <dbReference type="ARBA" id="ARBA00023054"/>
    </source>
</evidence>
<reference evidence="14" key="1">
    <citation type="submission" date="2013-09" db="EMBL/GenBank/DDBJ databases">
        <title>Corchorus olitorius genome sequencing.</title>
        <authorList>
            <person name="Alam M."/>
            <person name="Haque M.S."/>
            <person name="Islam M.S."/>
            <person name="Emdad E.M."/>
            <person name="Islam M.M."/>
            <person name="Ahmed B."/>
            <person name="Halim A."/>
            <person name="Hossen Q.M.M."/>
            <person name="Hossain M.Z."/>
            <person name="Ahmed R."/>
            <person name="Khan M.M."/>
            <person name="Islam R."/>
            <person name="Rashid M.M."/>
            <person name="Khan S.A."/>
            <person name="Rahman M.S."/>
            <person name="Alam M."/>
            <person name="Yahiya A.S."/>
            <person name="Khan M.S."/>
            <person name="Azam M.S."/>
            <person name="Haque T."/>
            <person name="Lashkar M.Z.H."/>
            <person name="Akhand A.I."/>
            <person name="Morshed G."/>
            <person name="Roy S."/>
            <person name="Uddin K.S."/>
            <person name="Rabeya T."/>
            <person name="Hossain A.S."/>
            <person name="Chowdhury A."/>
            <person name="Snigdha A.R."/>
            <person name="Mortoza M.S."/>
            <person name="Matin S.A."/>
            <person name="Hoque S.M.E."/>
            <person name="Islam M.K."/>
            <person name="Roy D.K."/>
            <person name="Haider R."/>
            <person name="Moosa M.M."/>
            <person name="Elias S.M."/>
            <person name="Hasan A.M."/>
            <person name="Jahan S."/>
            <person name="Shafiuddin M."/>
            <person name="Mahmood N."/>
            <person name="Shommy N.S."/>
        </authorList>
    </citation>
    <scope>NUCLEOTIDE SEQUENCE [LARGE SCALE GENOMIC DNA]</scope>
    <source>
        <strain evidence="14">cv. O-4</strain>
    </source>
</reference>
<dbReference type="OrthoDB" id="435607at2759"/>
<dbReference type="PANTHER" id="PTHR12701:SF18">
    <property type="entry name" value="ENDOPLASMIC RETICULUM TRANSMEMBRANE PROTEIN"/>
    <property type="match status" value="1"/>
</dbReference>
<protein>
    <recommendedName>
        <fullName evidence="11">Endoplasmic reticulum transmembrane protein</fullName>
    </recommendedName>
</protein>
<evidence type="ECO:0000256" key="12">
    <source>
        <dbReference type="SAM" id="MobiDB-lite"/>
    </source>
</evidence>
<evidence type="ECO:0000256" key="10">
    <source>
        <dbReference type="ARBA" id="ARBA00023136"/>
    </source>
</evidence>
<evidence type="ECO:0000256" key="4">
    <source>
        <dbReference type="ARBA" id="ARBA00022692"/>
    </source>
</evidence>
<dbReference type="STRING" id="93759.A0A1R3H3L1"/>
<keyword evidence="13" id="KW-0675">Receptor</keyword>
<dbReference type="Gene3D" id="1.20.5.110">
    <property type="match status" value="1"/>
</dbReference>
<gene>
    <name evidence="13" type="ORF">COLO4_31803</name>
</gene>
<dbReference type="GO" id="GO:0005789">
    <property type="term" value="C:endoplasmic reticulum membrane"/>
    <property type="evidence" value="ECO:0007669"/>
    <property type="project" value="UniProtKB-SubCell"/>
</dbReference>
<comment type="similarity">
    <text evidence="2 11">Belongs to the BCAP29/BCAP31 family.</text>
</comment>
<proteinExistence type="inferred from homology"/>
<sequence length="101" mass="11244">MEAAKKQGRGFEDGKPNGSDGVKALEEEVASLRATLNKLESDLETKTKEMSAAEANTVALRKQSEGFLLEYDRLLEENQNLRNQLQSLDQKLSRSGSKKNM</sequence>
<keyword evidence="11" id="KW-0931">ER-Golgi transport</keyword>
<dbReference type="PANTHER" id="PTHR12701">
    <property type="entry name" value="BCR-ASSOCIATED PROTEIN, BAP"/>
    <property type="match status" value="1"/>
</dbReference>
<keyword evidence="4" id="KW-0812">Transmembrane</keyword>
<evidence type="ECO:0000256" key="3">
    <source>
        <dbReference type="ARBA" id="ARBA00022448"/>
    </source>
</evidence>
<dbReference type="Proteomes" id="UP000187203">
    <property type="component" value="Unassembled WGS sequence"/>
</dbReference>
<dbReference type="InterPro" id="IPR008417">
    <property type="entry name" value="BAP29/BAP31"/>
</dbReference>
<dbReference type="GO" id="GO:0006888">
    <property type="term" value="P:endoplasmic reticulum to Golgi vesicle-mediated transport"/>
    <property type="evidence" value="ECO:0007669"/>
    <property type="project" value="UniProtKB-UniRule"/>
</dbReference>
<evidence type="ECO:0000256" key="11">
    <source>
        <dbReference type="RuleBase" id="RU367026"/>
    </source>
</evidence>
<dbReference type="AlphaFoldDB" id="A0A1R3H3L1"/>
<keyword evidence="6 11" id="KW-0256">Endoplasmic reticulum</keyword>
<evidence type="ECO:0000313" key="13">
    <source>
        <dbReference type="EMBL" id="OMO64830.1"/>
    </source>
</evidence>
<dbReference type="GO" id="GO:0006886">
    <property type="term" value="P:intracellular protein transport"/>
    <property type="evidence" value="ECO:0007669"/>
    <property type="project" value="UniProtKB-UniRule"/>
</dbReference>
<name>A0A1R3H3L1_9ROSI</name>
<dbReference type="FunFam" id="1.20.5.110:FF:000011">
    <property type="entry name" value="B-cell receptor-associated protein 29"/>
    <property type="match status" value="1"/>
</dbReference>
<keyword evidence="10" id="KW-0472">Membrane</keyword>
<keyword evidence="7 11" id="KW-0653">Protein transport</keyword>
<comment type="subcellular location">
    <subcellularLocation>
        <location evidence="1 11">Endoplasmic reticulum membrane</location>
        <topology evidence="1 11">Multi-pass membrane protein</topology>
    </subcellularLocation>
</comment>
<evidence type="ECO:0000256" key="7">
    <source>
        <dbReference type="ARBA" id="ARBA00022927"/>
    </source>
</evidence>